<reference evidence="1" key="1">
    <citation type="submission" date="2009-08" db="EMBL/GenBank/DDBJ databases">
        <authorList>
            <consortium name="US DOE Joint Genome Institute"/>
            <person name="Lucas S."/>
            <person name="Copeland A."/>
            <person name="Lapidus A."/>
            <person name="Glavina del Rio T."/>
            <person name="Dalin E."/>
            <person name="Tice H."/>
            <person name="Bruce D."/>
            <person name="Barry K."/>
            <person name="Pitluck S."/>
            <person name="Lowry S."/>
            <person name="Larimer F."/>
            <person name="Land M."/>
            <person name="Hauser L."/>
            <person name="Kyrpides N."/>
            <person name="Ivanova N."/>
            <person name="McMahon K.D."/>
            <person name="Hugenholtz P."/>
        </authorList>
    </citation>
    <scope>NUCLEOTIDE SEQUENCE</scope>
    <source>
        <strain evidence="1">UW-1</strain>
    </source>
</reference>
<accession>C7RVA2</accession>
<dbReference type="OrthoDB" id="9778569at2"/>
<dbReference type="GO" id="GO:0008253">
    <property type="term" value="F:5'-nucleotidase activity"/>
    <property type="evidence" value="ECO:0007669"/>
    <property type="project" value="UniProtKB-EC"/>
</dbReference>
<dbReference type="KEGG" id="app:CAP2UW1_1883"/>
<dbReference type="InterPro" id="IPR010394">
    <property type="entry name" value="5-nucleotidase"/>
</dbReference>
<keyword evidence="1" id="KW-0378">Hydrolase</keyword>
<name>C7RVA2_ACCRE</name>
<sequence>MAYPIERKLVVAVSSSALFDLSESHAVFIENGPKAYKEFQEANLNKVLGKGVAFPFVRRFLNINKRFPKQSPVEVVLLSRNSAATGKRVFRSISHYGLDISRAAFMEGESPYEYIPAFNASLFLSADEEDVKKAIRNKYPAGTVLPSTVSDDESEEELRIAFDFDGVIADDESESVYRGSNLPAFHSYEVARAHIPHKPGPLADLFQKLSFMQKLEDKEQEKDRDYKRIIRTAIVTARNAPAHERVITTLEHWGVSANETFFLGGMKKDRILTRLKPHMFFDDQKSHLESEAGDIPMVHIPFGIANTIIDQGAPEGRSAG</sequence>
<dbReference type="PANTHER" id="PTHR31367:SF5">
    <property type="entry name" value="CYTOSOLIC 5'-NUCLEOTIDASE 1A"/>
    <property type="match status" value="1"/>
</dbReference>
<protein>
    <submittedName>
        <fullName evidence="1">5'-nucleotidase</fullName>
        <ecNumber evidence="1">3.1.3.5</ecNumber>
    </submittedName>
</protein>
<dbReference type="STRING" id="522306.CAP2UW1_1883"/>
<dbReference type="GO" id="GO:0005737">
    <property type="term" value="C:cytoplasm"/>
    <property type="evidence" value="ECO:0007669"/>
    <property type="project" value="InterPro"/>
</dbReference>
<dbReference type="Pfam" id="PF06189">
    <property type="entry name" value="5-nucleotidase"/>
    <property type="match status" value="1"/>
</dbReference>
<evidence type="ECO:0000313" key="1">
    <source>
        <dbReference type="EMBL" id="ACV35180.1"/>
    </source>
</evidence>
<dbReference type="EMBL" id="CP001715">
    <property type="protein sequence ID" value="ACV35180.1"/>
    <property type="molecule type" value="Genomic_DNA"/>
</dbReference>
<dbReference type="GO" id="GO:0000287">
    <property type="term" value="F:magnesium ion binding"/>
    <property type="evidence" value="ECO:0007669"/>
    <property type="project" value="InterPro"/>
</dbReference>
<dbReference type="AlphaFoldDB" id="C7RVA2"/>
<dbReference type="eggNOG" id="ENOG502Z7TB">
    <property type="taxonomic scope" value="Bacteria"/>
</dbReference>
<reference evidence="1" key="2">
    <citation type="submission" date="2009-09" db="EMBL/GenBank/DDBJ databases">
        <title>Complete sequence of chromosome of Candidatus Accumulibacter phosphatis clade IIA str. UW-1.</title>
        <authorList>
            <consortium name="US DOE Joint Genome Institute"/>
            <person name="Martin H.G."/>
            <person name="Ivanova N."/>
            <person name="Kunin V."/>
            <person name="Warnecke F."/>
            <person name="Barry K."/>
            <person name="He S."/>
            <person name="Salamov A."/>
            <person name="Szeto E."/>
            <person name="Dalin E."/>
            <person name="Pangilinan J.L."/>
            <person name="Lapidus A."/>
            <person name="Lowry S."/>
            <person name="Kyrpides N.C."/>
            <person name="McMahon K.D."/>
            <person name="Hugenholtz P."/>
        </authorList>
    </citation>
    <scope>NUCLEOTIDE SEQUENCE [LARGE SCALE GENOMIC DNA]</scope>
    <source>
        <strain evidence="1">UW-1</strain>
    </source>
</reference>
<dbReference type="EC" id="3.1.3.5" evidence="1"/>
<dbReference type="GO" id="GO:0000166">
    <property type="term" value="F:nucleotide binding"/>
    <property type="evidence" value="ECO:0007669"/>
    <property type="project" value="InterPro"/>
</dbReference>
<organism evidence="1">
    <name type="scientific">Accumulibacter regalis</name>
    <dbReference type="NCBI Taxonomy" id="522306"/>
    <lineage>
        <taxon>Bacteria</taxon>
        <taxon>Pseudomonadati</taxon>
        <taxon>Pseudomonadota</taxon>
        <taxon>Betaproteobacteria</taxon>
        <taxon>Candidatus Accumulibacter</taxon>
    </lineage>
</organism>
<dbReference type="HOGENOM" id="CLU_060123_0_0_4"/>
<proteinExistence type="predicted"/>
<dbReference type="GO" id="GO:0009117">
    <property type="term" value="P:nucleotide metabolic process"/>
    <property type="evidence" value="ECO:0007669"/>
    <property type="project" value="InterPro"/>
</dbReference>
<dbReference type="PANTHER" id="PTHR31367">
    <property type="entry name" value="CYTOSOLIC 5'-NUCLEOTIDASE 1 FAMILY MEMBER"/>
    <property type="match status" value="1"/>
</dbReference>
<gene>
    <name evidence="1" type="ordered locus">CAP2UW1_1883</name>
</gene>